<keyword evidence="3" id="KW-1185">Reference proteome</keyword>
<proteinExistence type="predicted"/>
<evidence type="ECO:0000256" key="1">
    <source>
        <dbReference type="SAM" id="MobiDB-lite"/>
    </source>
</evidence>
<accession>A0A445CV55</accession>
<sequence>MAESTITILTADHRSLTVVASSSPCLAQSLFNSIVASCSTLVRHRRGLLIDLPRHCRFHQNLHRLQQNFHRLQQPLRCSFLVVVATSQLLPPFYTKFVFLINILGFRVVKKTFQILSTFDTFALKLFISKEMGVGAEIWGRREAVRKKRGRRIDVENEGWIENNPTLTLSAINPRWNPRPRNPPAYLVSPSFELCTRQSLTASPSPSRTRLVTPSSLSSPGRSLSFGLTSSLSQSPPHLVGLSISASPHQSLHFVGAESSQNQSSSISASAPSGQSGGGGGRQKAHRTKYNQKAPLCRGLGTTPQSPALSYTRTAATSFSSNPPISSLYTVAAATFELDADLLSSPLSAAAVLSTHPLSIATSVLSLEPFAFSTHIAAVLSTSSLRCRLQTLLPALQRTSPPFRKLGKISKA</sequence>
<feature type="compositionally biased region" description="Polar residues" evidence="1">
    <location>
        <begin position="200"/>
        <end position="213"/>
    </location>
</feature>
<dbReference type="AlphaFoldDB" id="A0A445CV55"/>
<feature type="compositionally biased region" description="Low complexity" evidence="1">
    <location>
        <begin position="214"/>
        <end position="228"/>
    </location>
</feature>
<comment type="caution">
    <text evidence="2">The sequence shown here is derived from an EMBL/GenBank/DDBJ whole genome shotgun (WGS) entry which is preliminary data.</text>
</comment>
<dbReference type="Proteomes" id="UP000289738">
    <property type="component" value="Chromosome A06"/>
</dbReference>
<gene>
    <name evidence="2" type="ORF">Ahy_A06g030076</name>
</gene>
<feature type="region of interest" description="Disordered" evidence="1">
    <location>
        <begin position="255"/>
        <end position="305"/>
    </location>
</feature>
<feature type="region of interest" description="Disordered" evidence="1">
    <location>
        <begin position="200"/>
        <end position="230"/>
    </location>
</feature>
<dbReference type="EMBL" id="SDMP01000006">
    <property type="protein sequence ID" value="RYR54805.1"/>
    <property type="molecule type" value="Genomic_DNA"/>
</dbReference>
<evidence type="ECO:0000313" key="3">
    <source>
        <dbReference type="Proteomes" id="UP000289738"/>
    </source>
</evidence>
<name>A0A445CV55_ARAHY</name>
<organism evidence="2 3">
    <name type="scientific">Arachis hypogaea</name>
    <name type="common">Peanut</name>
    <dbReference type="NCBI Taxonomy" id="3818"/>
    <lineage>
        <taxon>Eukaryota</taxon>
        <taxon>Viridiplantae</taxon>
        <taxon>Streptophyta</taxon>
        <taxon>Embryophyta</taxon>
        <taxon>Tracheophyta</taxon>
        <taxon>Spermatophyta</taxon>
        <taxon>Magnoliopsida</taxon>
        <taxon>eudicotyledons</taxon>
        <taxon>Gunneridae</taxon>
        <taxon>Pentapetalae</taxon>
        <taxon>rosids</taxon>
        <taxon>fabids</taxon>
        <taxon>Fabales</taxon>
        <taxon>Fabaceae</taxon>
        <taxon>Papilionoideae</taxon>
        <taxon>50 kb inversion clade</taxon>
        <taxon>dalbergioids sensu lato</taxon>
        <taxon>Dalbergieae</taxon>
        <taxon>Pterocarpus clade</taxon>
        <taxon>Arachis</taxon>
    </lineage>
</organism>
<evidence type="ECO:0000313" key="2">
    <source>
        <dbReference type="EMBL" id="RYR54805.1"/>
    </source>
</evidence>
<reference evidence="2 3" key="1">
    <citation type="submission" date="2019-01" db="EMBL/GenBank/DDBJ databases">
        <title>Sequencing of cultivated peanut Arachis hypogaea provides insights into genome evolution and oil improvement.</title>
        <authorList>
            <person name="Chen X."/>
        </authorList>
    </citation>
    <scope>NUCLEOTIDE SEQUENCE [LARGE SCALE GENOMIC DNA]</scope>
    <source>
        <strain evidence="3">cv. Fuhuasheng</strain>
        <tissue evidence="2">Leaves</tissue>
    </source>
</reference>
<protein>
    <submittedName>
        <fullName evidence="2">Uncharacterized protein</fullName>
    </submittedName>
</protein>
<feature type="compositionally biased region" description="Low complexity" evidence="1">
    <location>
        <begin position="256"/>
        <end position="274"/>
    </location>
</feature>